<dbReference type="EMBL" id="CP171844">
    <property type="protein sequence ID" value="XKQ38550.1"/>
    <property type="molecule type" value="Genomic_DNA"/>
</dbReference>
<evidence type="ECO:0000313" key="1">
    <source>
        <dbReference type="EMBL" id="XKQ38550.1"/>
    </source>
</evidence>
<protein>
    <submittedName>
        <fullName evidence="1">Uncharacterized protein</fullName>
    </submittedName>
</protein>
<sequence>MFSTILADNNEGHRHPLSQMLLTVALTTGLAACDPVSDQPPSETVAASDVATPDFGEWSVYTKTDPLTDEKIIAIELTSDQAQSTRDVTLSLYCSKRNAWAVVGWSEFLGGTKSADLELKPVTYRIGDGQPRIEEWPVLSDRTTSRIDHAPEFIMNVRDSEKLVLRVEPYQQNPLTAVFDTRGLKAALMANSPECDWYVRDIKWAEHQAKLKAEADKKTAPSQ</sequence>
<evidence type="ECO:0000313" key="2">
    <source>
        <dbReference type="Proteomes" id="UP000076193"/>
    </source>
</evidence>
<proteinExistence type="predicted"/>
<accession>A0ACD5EZL0</accession>
<gene>
    <name evidence="1" type="ORF">A4A59_015570</name>
</gene>
<name>A0ACD5EZL0_RHILE</name>
<organism evidence="1 2">
    <name type="scientific">Rhizobium leguminosarum</name>
    <dbReference type="NCBI Taxonomy" id="384"/>
    <lineage>
        <taxon>Bacteria</taxon>
        <taxon>Pseudomonadati</taxon>
        <taxon>Pseudomonadota</taxon>
        <taxon>Alphaproteobacteria</taxon>
        <taxon>Hyphomicrobiales</taxon>
        <taxon>Rhizobiaceae</taxon>
        <taxon>Rhizobium/Agrobacterium group</taxon>
        <taxon>Rhizobium</taxon>
    </lineage>
</organism>
<reference evidence="1" key="1">
    <citation type="submission" date="2024-10" db="EMBL/GenBank/DDBJ databases">
        <title>Strain of Rhizobium-related bacteria isolated fromm roots of Vavilovia formosa.</title>
        <authorList>
            <person name="Kimeklis A."/>
            <person name="Afonin A."/>
        </authorList>
    </citation>
    <scope>NUCLEOTIDE SEQUENCE</scope>
    <source>
        <strain evidence="1">Vaf12</strain>
    </source>
</reference>
<dbReference type="Proteomes" id="UP000076193">
    <property type="component" value="Chromosome"/>
</dbReference>